<reference evidence="2 5" key="2">
    <citation type="journal article" date="2020" name="Appl. Microbiol. Biotechnol.">
        <title>Targeted gene deletion in Brettanomyces bruxellensis with an expression-free CRISPR-Cas9 system.</title>
        <authorList>
            <person name="Varela C."/>
            <person name="Bartel C."/>
            <person name="Onetto C."/>
            <person name="Borneman A."/>
        </authorList>
    </citation>
    <scope>NUCLEOTIDE SEQUENCE [LARGE SCALE GENOMIC DNA]</scope>
    <source>
        <strain evidence="2 5">AWRI1613</strain>
    </source>
</reference>
<dbReference type="AlphaFoldDB" id="A0A7D9CWS6"/>
<sequence length="611" mass="66488">MTNTSSTQATAAAAAALAASTPTSSGRRPRTVNFTFGGPVPSQNLIHKLSSESCSSSKTTKALRDFHKKQDMQKGAIQGKGELNDKWGNDVISSPLNDEDITLDDLLKDDPISEYIDSMETPASNHNQTTDISKMRQNYHGDMSSKIDDVFRGSTQMFPNNSLQVPQTISMASDSVYSNTNFNSSNATLVDKNAVPSPLHLRGNSFDMSDQVVPPSFPKSDAFDTELNAQPQIYMNDERSPEQYAVPPAGSSNVNLQDGNSLTAFSTSNVSQLDGFANPLQVDESVLPSPGDSATLSKNGVFHRSFSSSTSASNTSLSSASFIHGSGFFQGPSMFSPNSSAVGLELSPSSSLIGMNSASPIHQLRHVSSVEKFRNPRKKGTLRRRIRSRRPSGREQRKVLSEKQMATAAAAAATISNHQNIPRRSNAPAMITAAAANATKRYRAVQKLKNTQKQNNRSISFMYVKPTTSGMSDGQNHSSGQDVFSTPRKETPKNCGMGQDVIMYTPKKFVNHQICRLKTVSPKELSNSSAGRSEKDSDKSMSSSNSTVKLHSPDTRKKTRVPFTDKNPDFASLIGKFPKKDEQPFKPKTYNNINQGLLEFQVNLGDPHSQH</sequence>
<evidence type="ECO:0000256" key="1">
    <source>
        <dbReference type="SAM" id="MobiDB-lite"/>
    </source>
</evidence>
<organism evidence="3 4">
    <name type="scientific">Dekkera bruxellensis</name>
    <name type="common">Brettanomyces custersii</name>
    <dbReference type="NCBI Taxonomy" id="5007"/>
    <lineage>
        <taxon>Eukaryota</taxon>
        <taxon>Fungi</taxon>
        <taxon>Dikarya</taxon>
        <taxon>Ascomycota</taxon>
        <taxon>Saccharomycotina</taxon>
        <taxon>Pichiomycetes</taxon>
        <taxon>Pichiales</taxon>
        <taxon>Pichiaceae</taxon>
        <taxon>Brettanomyces</taxon>
    </lineage>
</organism>
<dbReference type="Proteomes" id="UP000478008">
    <property type="component" value="Unassembled WGS sequence"/>
</dbReference>
<evidence type="ECO:0000313" key="5">
    <source>
        <dbReference type="Proteomes" id="UP000568158"/>
    </source>
</evidence>
<name>A0A7D9CWS6_DEKBR</name>
<dbReference type="Proteomes" id="UP000568158">
    <property type="component" value="Unassembled WGS sequence"/>
</dbReference>
<keyword evidence="4" id="KW-1185">Reference proteome</keyword>
<feature type="region of interest" description="Disordered" evidence="1">
    <location>
        <begin position="468"/>
        <end position="497"/>
    </location>
</feature>
<evidence type="ECO:0000313" key="3">
    <source>
        <dbReference type="EMBL" id="VUG17053.1"/>
    </source>
</evidence>
<feature type="compositionally biased region" description="Polar residues" evidence="1">
    <location>
        <begin position="468"/>
        <end position="484"/>
    </location>
</feature>
<gene>
    <name evidence="3" type="ORF">DEBR0S1_32110G</name>
    <name evidence="2" type="ORF">HII12_000550</name>
</gene>
<feature type="region of interest" description="Disordered" evidence="1">
    <location>
        <begin position="1"/>
        <end position="42"/>
    </location>
</feature>
<dbReference type="EMBL" id="JABCYN010000005">
    <property type="protein sequence ID" value="KAF6015987.1"/>
    <property type="molecule type" value="Genomic_DNA"/>
</dbReference>
<dbReference type="EMBL" id="CABFWN010000001">
    <property type="protein sequence ID" value="VUG17053.1"/>
    <property type="molecule type" value="Genomic_DNA"/>
</dbReference>
<feature type="region of interest" description="Disordered" evidence="1">
    <location>
        <begin position="522"/>
        <end position="589"/>
    </location>
</feature>
<reference evidence="3 4" key="1">
    <citation type="submission" date="2019-07" db="EMBL/GenBank/DDBJ databases">
        <authorList>
            <person name="Friedrich A."/>
            <person name="Schacherer J."/>
        </authorList>
    </citation>
    <scope>NUCLEOTIDE SEQUENCE [LARGE SCALE GENOMIC DNA]</scope>
</reference>
<feature type="region of interest" description="Disordered" evidence="1">
    <location>
        <begin position="370"/>
        <end position="398"/>
    </location>
</feature>
<evidence type="ECO:0000313" key="2">
    <source>
        <dbReference type="EMBL" id="KAF6015987.1"/>
    </source>
</evidence>
<feature type="compositionally biased region" description="Basic residues" evidence="1">
    <location>
        <begin position="375"/>
        <end position="391"/>
    </location>
</feature>
<evidence type="ECO:0000313" key="4">
    <source>
        <dbReference type="Proteomes" id="UP000478008"/>
    </source>
</evidence>
<proteinExistence type="predicted"/>
<protein>
    <submittedName>
        <fullName evidence="3">DEBR0S1_32110g1_1</fullName>
    </submittedName>
</protein>
<feature type="compositionally biased region" description="Low complexity" evidence="1">
    <location>
        <begin position="1"/>
        <end position="25"/>
    </location>
</feature>
<accession>A0A7D9CWS6</accession>